<dbReference type="SUPFAM" id="SSF52200">
    <property type="entry name" value="Toll/Interleukin receptor TIR domain"/>
    <property type="match status" value="1"/>
</dbReference>
<accession>A0A0D3JQQ6</accession>
<keyword evidence="5" id="KW-0732">Signal</keyword>
<evidence type="ECO:0000256" key="4">
    <source>
        <dbReference type="SAM" id="Phobius"/>
    </source>
</evidence>
<dbReference type="Gene3D" id="2.60.120.290">
    <property type="entry name" value="Spermadhesin, CUB domain"/>
    <property type="match status" value="1"/>
</dbReference>
<evidence type="ECO:0000313" key="8">
    <source>
        <dbReference type="Proteomes" id="UP000013827"/>
    </source>
</evidence>
<reference evidence="7" key="2">
    <citation type="submission" date="2024-10" db="UniProtKB">
        <authorList>
            <consortium name="EnsemblProtists"/>
        </authorList>
    </citation>
    <scope>IDENTIFICATION</scope>
</reference>
<dbReference type="GO" id="GO:0007165">
    <property type="term" value="P:signal transduction"/>
    <property type="evidence" value="ECO:0007669"/>
    <property type="project" value="InterPro"/>
</dbReference>
<keyword evidence="8" id="KW-1185">Reference proteome</keyword>
<dbReference type="eggNOG" id="ENOG502QSG1">
    <property type="taxonomic scope" value="Eukaryota"/>
</dbReference>
<dbReference type="KEGG" id="ehx:EMIHUDRAFT_100757"/>
<keyword evidence="2" id="KW-1015">Disulfide bond</keyword>
<dbReference type="PANTHER" id="PTHR13037">
    <property type="entry name" value="FORMIN"/>
    <property type="match status" value="1"/>
</dbReference>
<dbReference type="InterPro" id="IPR011050">
    <property type="entry name" value="Pectin_lyase_fold/virulence"/>
</dbReference>
<keyword evidence="4" id="KW-1133">Transmembrane helix</keyword>
<evidence type="ECO:0000256" key="5">
    <source>
        <dbReference type="SAM" id="SignalP"/>
    </source>
</evidence>
<dbReference type="Proteomes" id="UP000013827">
    <property type="component" value="Unassembled WGS sequence"/>
</dbReference>
<feature type="chain" id="PRO_5044291516" description="TIR domain-containing protein" evidence="5">
    <location>
        <begin position="17"/>
        <end position="1684"/>
    </location>
</feature>
<protein>
    <recommendedName>
        <fullName evidence="6">TIR domain-containing protein</fullName>
    </recommendedName>
</protein>
<dbReference type="InterPro" id="IPR035914">
    <property type="entry name" value="Sperma_CUB_dom_sf"/>
</dbReference>
<keyword evidence="4" id="KW-0812">Transmembrane</keyword>
<reference evidence="8" key="1">
    <citation type="journal article" date="2013" name="Nature">
        <title>Pan genome of the phytoplankton Emiliania underpins its global distribution.</title>
        <authorList>
            <person name="Read B.A."/>
            <person name="Kegel J."/>
            <person name="Klute M.J."/>
            <person name="Kuo A."/>
            <person name="Lefebvre S.C."/>
            <person name="Maumus F."/>
            <person name="Mayer C."/>
            <person name="Miller J."/>
            <person name="Monier A."/>
            <person name="Salamov A."/>
            <person name="Young J."/>
            <person name="Aguilar M."/>
            <person name="Claverie J.M."/>
            <person name="Frickenhaus S."/>
            <person name="Gonzalez K."/>
            <person name="Herman E.K."/>
            <person name="Lin Y.C."/>
            <person name="Napier J."/>
            <person name="Ogata H."/>
            <person name="Sarno A.F."/>
            <person name="Shmutz J."/>
            <person name="Schroeder D."/>
            <person name="de Vargas C."/>
            <person name="Verret F."/>
            <person name="von Dassow P."/>
            <person name="Valentin K."/>
            <person name="Van de Peer Y."/>
            <person name="Wheeler G."/>
            <person name="Dacks J.B."/>
            <person name="Delwiche C.F."/>
            <person name="Dyhrman S.T."/>
            <person name="Glockner G."/>
            <person name="John U."/>
            <person name="Richards T."/>
            <person name="Worden A.Z."/>
            <person name="Zhang X."/>
            <person name="Grigoriev I.V."/>
            <person name="Allen A.E."/>
            <person name="Bidle K."/>
            <person name="Borodovsky M."/>
            <person name="Bowler C."/>
            <person name="Brownlee C."/>
            <person name="Cock J.M."/>
            <person name="Elias M."/>
            <person name="Gladyshev V.N."/>
            <person name="Groth M."/>
            <person name="Guda C."/>
            <person name="Hadaegh A."/>
            <person name="Iglesias-Rodriguez M.D."/>
            <person name="Jenkins J."/>
            <person name="Jones B.M."/>
            <person name="Lawson T."/>
            <person name="Leese F."/>
            <person name="Lindquist E."/>
            <person name="Lobanov A."/>
            <person name="Lomsadze A."/>
            <person name="Malik S.B."/>
            <person name="Marsh M.E."/>
            <person name="Mackinder L."/>
            <person name="Mock T."/>
            <person name="Mueller-Roeber B."/>
            <person name="Pagarete A."/>
            <person name="Parker M."/>
            <person name="Probert I."/>
            <person name="Quesneville H."/>
            <person name="Raines C."/>
            <person name="Rensing S.A."/>
            <person name="Riano-Pachon D.M."/>
            <person name="Richier S."/>
            <person name="Rokitta S."/>
            <person name="Shiraiwa Y."/>
            <person name="Soanes D.M."/>
            <person name="van der Giezen M."/>
            <person name="Wahlund T.M."/>
            <person name="Williams B."/>
            <person name="Wilson W."/>
            <person name="Wolfe G."/>
            <person name="Wurch L.L."/>
        </authorList>
    </citation>
    <scope>NUCLEOTIDE SEQUENCE</scope>
</reference>
<dbReference type="InterPro" id="IPR035897">
    <property type="entry name" value="Toll_tir_struct_dom_sf"/>
</dbReference>
<feature type="region of interest" description="Disordered" evidence="3">
    <location>
        <begin position="717"/>
        <end position="769"/>
    </location>
</feature>
<dbReference type="CDD" id="cd00041">
    <property type="entry name" value="CUB"/>
    <property type="match status" value="1"/>
</dbReference>
<name>A0A0D3JQQ6_EMIH1</name>
<feature type="transmembrane region" description="Helical" evidence="4">
    <location>
        <begin position="1205"/>
        <end position="1228"/>
    </location>
</feature>
<feature type="transmembrane region" description="Helical" evidence="4">
    <location>
        <begin position="1234"/>
        <end position="1257"/>
    </location>
</feature>
<dbReference type="SUPFAM" id="SSF51126">
    <property type="entry name" value="Pectin lyase-like"/>
    <property type="match status" value="1"/>
</dbReference>
<feature type="compositionally biased region" description="Pro residues" evidence="3">
    <location>
        <begin position="576"/>
        <end position="601"/>
    </location>
</feature>
<feature type="transmembrane region" description="Helical" evidence="4">
    <location>
        <begin position="1066"/>
        <end position="1086"/>
    </location>
</feature>
<feature type="region of interest" description="Disordered" evidence="3">
    <location>
        <begin position="558"/>
        <end position="601"/>
    </location>
</feature>
<evidence type="ECO:0000313" key="7">
    <source>
        <dbReference type="EnsemblProtists" id="EOD25841"/>
    </source>
</evidence>
<dbReference type="RefSeq" id="XP_005778270.1">
    <property type="nucleotide sequence ID" value="XM_005778213.1"/>
</dbReference>
<dbReference type="HOGENOM" id="CLU_241386_0_0_1"/>
<dbReference type="EnsemblProtists" id="EOD25841">
    <property type="protein sequence ID" value="EOD25841"/>
    <property type="gene ID" value="EMIHUDRAFT_100757"/>
</dbReference>
<feature type="transmembrane region" description="Helical" evidence="4">
    <location>
        <begin position="1278"/>
        <end position="1299"/>
    </location>
</feature>
<dbReference type="Gene3D" id="3.40.50.10140">
    <property type="entry name" value="Toll/interleukin-1 receptor homology (TIR) domain"/>
    <property type="match status" value="1"/>
</dbReference>
<feature type="signal peptide" evidence="5">
    <location>
        <begin position="1"/>
        <end position="16"/>
    </location>
</feature>
<organism evidence="7 8">
    <name type="scientific">Emiliania huxleyi (strain CCMP1516)</name>
    <dbReference type="NCBI Taxonomy" id="280463"/>
    <lineage>
        <taxon>Eukaryota</taxon>
        <taxon>Haptista</taxon>
        <taxon>Haptophyta</taxon>
        <taxon>Prymnesiophyceae</taxon>
        <taxon>Isochrysidales</taxon>
        <taxon>Noelaerhabdaceae</taxon>
        <taxon>Emiliania</taxon>
    </lineage>
</organism>
<dbReference type="SUPFAM" id="SSF49854">
    <property type="entry name" value="Spermadhesin, CUB domain"/>
    <property type="match status" value="1"/>
</dbReference>
<sequence>MALSILLAAVTDLTKTDLEDCVRKEDVPFISVTRNDLGLSQQRCDANFCWQKLTSPVPALPAGTPHLAYETDVDQLCKSETDAGVIIVGAPASLQPDDQFSSISMQVRRNCDLFARMLVGRGGIRINATQVAGVKCVFLGDGSSQLQVTNATSRLIHSEAGGFASADFLLGPYGSGLTSYASKQAVADGTVMVAPAASDHSVYSSAAALAQEDDIPISPHISPYLPISPHISRRRTACSRSYVQNISPFLDVDNLDDTARLEEHIGNSEAVIVLLTGSTAVERKRPLILLLETDPSHGGVPLDVHRAECPDELREHVFAAPLVTWHRLRPFQMCSMKLLIVELLRAWKAAGADQPIFLPGDLLRSPPPPLATKRSLHVYFSRDNAGAAAVAAGIAEASGQQLRSTDDPAQARAACAFLLYLNGATFAAGERAEALGREVHEALEGDRPFVLVHERRDGDAGAATFDDIIAATPAALREAGIYRPIATPLHGGPHADVSYRLILERIDAACGSGGGGVGGILSDALNLTEKLTGLDLDDDGHTVFMVFALPLLLSRPEARQTSPPPALAPLSVDSPPVLPSTPSPLPLPPPPSPPPPLPSPPIPKEVFSYTVNVRSPCSLTDGGSCAASPNYPNSYGNNEACTISGVPPVGLETVAFDVESWLSVCFFDYLTVNGTKYCGSSGPQGAVAEDGVIEWRSGGSGVRSGWKVCWAIRPPSPPSPPLSPPRPPSPPSPPLSPPPPPSLPPPPPPPPPSPLPPPRPPPPPPSPPLPPLAPLPPLIPGLVAATTEVELRSLIQGAAVNVYLAPGDVEIIDSIVRDCHAGLWGGGVVYAQSSGAVSIIGSNVTDCSAGQDGGVVYALYSGAVSLINSTVTGCSAGDDGGVVYAYDSGAVSLIASTVTRCSAEDGGFVFVRYSGAVSLIGSTVTRCSAGRGGVVYASDSGAVSLIGSTVTRCSAEVGFQPKFKILVSFYQIVGMFGPVYGVRLDEVFTRWTEFMDLLSFDVIGLTYPGACIGSMRNRLLVAGLWPIAALLFGAAALACYALAVWLLSGRVSSLRRTLVPATLNRLLYWAILVAYLVLPSVSRSIFSARLCESFGYDDDTSKRISFLVADKSLTCDAVTSGLEPYFWAFFTLWSVLVPLGFLALLLWIRSEVRAQRVGATARASRFLWRDYDPDFLFWEVVDVGRKLFLVSLVLFIQTDDGSSKLLRLVVASLVSALYLAALALARPFKRVDDLYLACTANLLLACCFISGTVIKLCESAAYENMCYTLVGFDSARGASEFVIALTAAMLATSLLVVLFKTVSAVQAPTIRLASTGRPPALELCPECHFHGFISHAWGTGQDQTHTVVRQLQLLLPGVRIWLDVDNLDDVGRLEEAVADAMSFLVFLSAGYFKSFNCRRELYAALASNRPFIPIFEADAAKGGASIEALKAECRESCVEVAPPAYPSYRGPDEMLARVFEEAEPIVWVRVNAFQLESLKAVALRMLLHSPHYASHPAELAEGVMVPGEAGPVAFSGPVTILVCRGNTGAFGVADEVKAAAREGDGSAASETVMIRDAEEALERASAAPLSGHVVLVLYLNDKTFLDAGGIVARLVQAAMDRRIAIVLVHEQDPSCGGRPFRHFIQQTPQVLQRSPYKLYDTVAVPLYPSEEHRPVQLLWTALEPAAACESAMSSSSSMSASMLA</sequence>
<feature type="transmembrane region" description="Helical" evidence="4">
    <location>
        <begin position="1024"/>
        <end position="1046"/>
    </location>
</feature>
<evidence type="ECO:0000259" key="6">
    <source>
        <dbReference type="Pfam" id="PF13676"/>
    </source>
</evidence>
<dbReference type="PANTHER" id="PTHR13037:SF24">
    <property type="entry name" value="POLYCOMB PROTEIN PCL-RELATED"/>
    <property type="match status" value="1"/>
</dbReference>
<evidence type="ECO:0000256" key="1">
    <source>
        <dbReference type="ARBA" id="ARBA00022581"/>
    </source>
</evidence>
<evidence type="ECO:0000256" key="3">
    <source>
        <dbReference type="SAM" id="MobiDB-lite"/>
    </source>
</evidence>
<dbReference type="InterPro" id="IPR000859">
    <property type="entry name" value="CUB_dom"/>
</dbReference>
<feature type="domain" description="TIR" evidence="6">
    <location>
        <begin position="1332"/>
        <end position="1417"/>
    </location>
</feature>
<proteinExistence type="predicted"/>
<dbReference type="InterPro" id="IPR000157">
    <property type="entry name" value="TIR_dom"/>
</dbReference>
<dbReference type="STRING" id="2903.R1ES99"/>
<dbReference type="Pfam" id="PF13676">
    <property type="entry name" value="TIR_2"/>
    <property type="match status" value="1"/>
</dbReference>
<dbReference type="GeneID" id="17271387"/>
<keyword evidence="1" id="KW-0945">Host-virus interaction</keyword>
<keyword evidence="4" id="KW-0472">Membrane</keyword>
<feature type="transmembrane region" description="Helical" evidence="4">
    <location>
        <begin position="1126"/>
        <end position="1148"/>
    </location>
</feature>
<dbReference type="PaxDb" id="2903-EOD25841"/>
<evidence type="ECO:0000256" key="2">
    <source>
        <dbReference type="ARBA" id="ARBA00023157"/>
    </source>
</evidence>